<dbReference type="PROSITE" id="PS50943">
    <property type="entry name" value="HTH_CROC1"/>
    <property type="match status" value="1"/>
</dbReference>
<dbReference type="Pfam" id="PF19054">
    <property type="entry name" value="DUF5753"/>
    <property type="match status" value="1"/>
</dbReference>
<evidence type="ECO:0000313" key="2">
    <source>
        <dbReference type="EMBL" id="SNY87679.1"/>
    </source>
</evidence>
<dbReference type="Pfam" id="PF13560">
    <property type="entry name" value="HTH_31"/>
    <property type="match status" value="1"/>
</dbReference>
<dbReference type="GO" id="GO:0003677">
    <property type="term" value="F:DNA binding"/>
    <property type="evidence" value="ECO:0007669"/>
    <property type="project" value="InterPro"/>
</dbReference>
<dbReference type="Gene3D" id="1.10.260.40">
    <property type="entry name" value="lambda repressor-like DNA-binding domains"/>
    <property type="match status" value="1"/>
</dbReference>
<sequence>MVSAKKGASRTTTLPRRQLGRALRDARQANGYTLEEVAEVLEISRSSLGRLELGQNERVKVRDVEYICEYYGVPEERTEYLKILAAQGNARVWWEDFRDVIRPGFNTYLHLEAAAAGFHFFQSLVIPGLLQTAGYARRAVASPGPCTPEEMDRRVALRMRRSTILTRRHKPLRAEFLLHESVLRTVVESERTMAAQLRHIADMGTRDNVSVRVVPFSAGFPAGLAIPPYIVIDFPQHEPSVVYTEGAIGNAIFERGDEVARFQEIHGALQGAALEERPSRDLIRTMARSYER</sequence>
<gene>
    <name evidence="2" type="ORF">SAMN04244553_4629</name>
</gene>
<accession>A0A285LS02</accession>
<dbReference type="OrthoDB" id="4285266at2"/>
<dbReference type="RefSeq" id="WP_097246575.1">
    <property type="nucleotide sequence ID" value="NZ_OBEG01000004.1"/>
</dbReference>
<keyword evidence="3" id="KW-1185">Reference proteome</keyword>
<dbReference type="InterPro" id="IPR010982">
    <property type="entry name" value="Lambda_DNA-bd_dom_sf"/>
</dbReference>
<evidence type="ECO:0000259" key="1">
    <source>
        <dbReference type="PROSITE" id="PS50943"/>
    </source>
</evidence>
<protein>
    <submittedName>
        <fullName evidence="2">Helix-turn-helix domain-containing protein</fullName>
    </submittedName>
</protein>
<dbReference type="AlphaFoldDB" id="A0A285LS02"/>
<dbReference type="InterPro" id="IPR001387">
    <property type="entry name" value="Cro/C1-type_HTH"/>
</dbReference>
<dbReference type="InterPro" id="IPR043917">
    <property type="entry name" value="DUF5753"/>
</dbReference>
<proteinExistence type="predicted"/>
<dbReference type="SUPFAM" id="SSF47413">
    <property type="entry name" value="lambda repressor-like DNA-binding domains"/>
    <property type="match status" value="1"/>
</dbReference>
<reference evidence="2 3" key="1">
    <citation type="submission" date="2017-09" db="EMBL/GenBank/DDBJ databases">
        <authorList>
            <person name="Ehlers B."/>
            <person name="Leendertz F.H."/>
        </authorList>
    </citation>
    <scope>NUCLEOTIDE SEQUENCE [LARGE SCALE GENOMIC DNA]</scope>
    <source>
        <strain evidence="2 3">DSM 45537</strain>
    </source>
</reference>
<evidence type="ECO:0000313" key="3">
    <source>
        <dbReference type="Proteomes" id="UP000219565"/>
    </source>
</evidence>
<feature type="domain" description="HTH cro/C1-type" evidence="1">
    <location>
        <begin position="23"/>
        <end position="81"/>
    </location>
</feature>
<dbReference type="CDD" id="cd00093">
    <property type="entry name" value="HTH_XRE"/>
    <property type="match status" value="1"/>
</dbReference>
<dbReference type="STRING" id="1379680.GCA_001612615_06208"/>
<name>A0A285LS02_9NOCA</name>
<organism evidence="2 3">
    <name type="scientific">Nocardia amikacinitolerans</name>
    <dbReference type="NCBI Taxonomy" id="756689"/>
    <lineage>
        <taxon>Bacteria</taxon>
        <taxon>Bacillati</taxon>
        <taxon>Actinomycetota</taxon>
        <taxon>Actinomycetes</taxon>
        <taxon>Mycobacteriales</taxon>
        <taxon>Nocardiaceae</taxon>
        <taxon>Nocardia</taxon>
    </lineage>
</organism>
<dbReference type="SMART" id="SM00530">
    <property type="entry name" value="HTH_XRE"/>
    <property type="match status" value="1"/>
</dbReference>
<dbReference type="EMBL" id="OBEG01000004">
    <property type="protein sequence ID" value="SNY87679.1"/>
    <property type="molecule type" value="Genomic_DNA"/>
</dbReference>
<dbReference type="Proteomes" id="UP000219565">
    <property type="component" value="Unassembled WGS sequence"/>
</dbReference>